<name>A0ABV2VW54_9ACTN</name>
<evidence type="ECO:0000259" key="1">
    <source>
        <dbReference type="Pfam" id="PF02036"/>
    </source>
</evidence>
<evidence type="ECO:0000313" key="2">
    <source>
        <dbReference type="EMBL" id="MEU0157040.1"/>
    </source>
</evidence>
<comment type="caution">
    <text evidence="2">The sequence shown here is derived from an EMBL/GenBank/DDBJ whole genome shotgun (WGS) entry which is preliminary data.</text>
</comment>
<dbReference type="RefSeq" id="WP_355668506.1">
    <property type="nucleotide sequence ID" value="NZ_JBEXRX010000296.1"/>
</dbReference>
<reference evidence="2 3" key="1">
    <citation type="submission" date="2024-06" db="EMBL/GenBank/DDBJ databases">
        <title>The Natural Products Discovery Center: Release of the First 8490 Sequenced Strains for Exploring Actinobacteria Biosynthetic Diversity.</title>
        <authorList>
            <person name="Kalkreuter E."/>
            <person name="Kautsar S.A."/>
            <person name="Yang D."/>
            <person name="Bader C.D."/>
            <person name="Teijaro C.N."/>
            <person name="Fluegel L."/>
            <person name="Davis C.M."/>
            <person name="Simpson J.R."/>
            <person name="Lauterbach L."/>
            <person name="Steele A.D."/>
            <person name="Gui C."/>
            <person name="Meng S."/>
            <person name="Li G."/>
            <person name="Viehrig K."/>
            <person name="Ye F."/>
            <person name="Su P."/>
            <person name="Kiefer A.F."/>
            <person name="Nichols A."/>
            <person name="Cepeda A.J."/>
            <person name="Yan W."/>
            <person name="Fan B."/>
            <person name="Jiang Y."/>
            <person name="Adhikari A."/>
            <person name="Zheng C.-J."/>
            <person name="Schuster L."/>
            <person name="Cowan T.M."/>
            <person name="Smanski M.J."/>
            <person name="Chevrette M.G."/>
            <person name="De Carvalho L.P.S."/>
            <person name="Shen B."/>
        </authorList>
    </citation>
    <scope>NUCLEOTIDE SEQUENCE [LARGE SCALE GENOMIC DNA]</scope>
    <source>
        <strain evidence="2 3">NPDC006286</strain>
    </source>
</reference>
<dbReference type="EMBL" id="JBEXRX010000296">
    <property type="protein sequence ID" value="MEU0157040.1"/>
    <property type="molecule type" value="Genomic_DNA"/>
</dbReference>
<feature type="domain" description="SCP2" evidence="1">
    <location>
        <begin position="14"/>
        <end position="105"/>
    </location>
</feature>
<sequence>MPDPTATFFDELARRGHERRVVDASGSIRLDLVNQGQLDRWFVTVQSGDIHVSKDEREVDSVIHAERTFFDRVVVGEYSLYAALLSGDVRVEGDLYMFRVLIRVLPSPPHAHHPRTFARDKGQRT</sequence>
<dbReference type="InterPro" id="IPR036527">
    <property type="entry name" value="SCP2_sterol-bd_dom_sf"/>
</dbReference>
<organism evidence="2 3">
    <name type="scientific">Micromonospora fulviviridis</name>
    <dbReference type="NCBI Taxonomy" id="47860"/>
    <lineage>
        <taxon>Bacteria</taxon>
        <taxon>Bacillati</taxon>
        <taxon>Actinomycetota</taxon>
        <taxon>Actinomycetes</taxon>
        <taxon>Micromonosporales</taxon>
        <taxon>Micromonosporaceae</taxon>
        <taxon>Micromonospora</taxon>
    </lineage>
</organism>
<dbReference type="InterPro" id="IPR003033">
    <property type="entry name" value="SCP2_sterol-bd_dom"/>
</dbReference>
<dbReference type="Gene3D" id="3.30.1050.10">
    <property type="entry name" value="SCP2 sterol-binding domain"/>
    <property type="match status" value="1"/>
</dbReference>
<evidence type="ECO:0000313" key="3">
    <source>
        <dbReference type="Proteomes" id="UP001550348"/>
    </source>
</evidence>
<proteinExistence type="predicted"/>
<keyword evidence="3" id="KW-1185">Reference proteome</keyword>
<dbReference type="Proteomes" id="UP001550348">
    <property type="component" value="Unassembled WGS sequence"/>
</dbReference>
<gene>
    <name evidence="2" type="ORF">ABZ071_35340</name>
</gene>
<protein>
    <submittedName>
        <fullName evidence="2">SCP2 sterol-binding domain-containing protein</fullName>
    </submittedName>
</protein>
<dbReference type="SUPFAM" id="SSF55718">
    <property type="entry name" value="SCP-like"/>
    <property type="match status" value="1"/>
</dbReference>
<dbReference type="Pfam" id="PF02036">
    <property type="entry name" value="SCP2"/>
    <property type="match status" value="1"/>
</dbReference>
<accession>A0ABV2VW54</accession>